<dbReference type="EMBL" id="QKLU01000001">
    <property type="protein sequence ID" value="PYF77239.1"/>
    <property type="molecule type" value="Genomic_DNA"/>
</dbReference>
<dbReference type="RefSeq" id="WP_110827302.1">
    <property type="nucleotide sequence ID" value="NZ_QKLU01000001.1"/>
</dbReference>
<sequence length="154" mass="17652">MTANAVNTPKSAVLEELTSEQQKEINQYAQKGNDEMDNANYVHAIDWFSKALEVVPEPKDKWEATGWLTASIGDAYFSLMDYEEGAGNLQRSYQIYGPEEANPFILLRLGQCYFHLGNEQKAKEYLLGAYMLEGKELFEDEQLYFDFLQSKVLL</sequence>
<dbReference type="Gene3D" id="1.25.40.10">
    <property type="entry name" value="Tetratricopeptide repeat domain"/>
    <property type="match status" value="1"/>
</dbReference>
<dbReference type="PROSITE" id="PS50005">
    <property type="entry name" value="TPR"/>
    <property type="match status" value="1"/>
</dbReference>
<proteinExistence type="predicted"/>
<reference evidence="5 6" key="1">
    <citation type="submission" date="2018-06" db="EMBL/GenBank/DDBJ databases">
        <title>Genomic Encyclopedia of Archaeal and Bacterial Type Strains, Phase II (KMG-II): from individual species to whole genera.</title>
        <authorList>
            <person name="Goeker M."/>
        </authorList>
    </citation>
    <scope>NUCLEOTIDE SEQUENCE [LARGE SCALE GENOMIC DNA]</scope>
    <source>
        <strain evidence="5 6">DSM 27372</strain>
    </source>
</reference>
<dbReference type="InterPro" id="IPR052097">
    <property type="entry name" value="SET-MYND_domain_protein"/>
</dbReference>
<keyword evidence="3" id="KW-0949">S-adenosyl-L-methionine</keyword>
<evidence type="ECO:0000256" key="3">
    <source>
        <dbReference type="ARBA" id="ARBA00022691"/>
    </source>
</evidence>
<dbReference type="Proteomes" id="UP000248198">
    <property type="component" value="Unassembled WGS sequence"/>
</dbReference>
<dbReference type="PANTHER" id="PTHR46165">
    <property type="entry name" value="SET AND MYND DOMAIN-CONTAINING PROTEIN 4"/>
    <property type="match status" value="1"/>
</dbReference>
<evidence type="ECO:0000256" key="4">
    <source>
        <dbReference type="PROSITE-ProRule" id="PRU00339"/>
    </source>
</evidence>
<dbReference type="SMART" id="SM00028">
    <property type="entry name" value="TPR"/>
    <property type="match status" value="2"/>
</dbReference>
<gene>
    <name evidence="5" type="ORF">B0O44_101720</name>
</gene>
<dbReference type="GO" id="GO:0042826">
    <property type="term" value="F:histone deacetylase binding"/>
    <property type="evidence" value="ECO:0007669"/>
    <property type="project" value="TreeGrafter"/>
</dbReference>
<organism evidence="5 6">
    <name type="scientific">Pedobacter nutrimenti</name>
    <dbReference type="NCBI Taxonomy" id="1241337"/>
    <lineage>
        <taxon>Bacteria</taxon>
        <taxon>Pseudomonadati</taxon>
        <taxon>Bacteroidota</taxon>
        <taxon>Sphingobacteriia</taxon>
        <taxon>Sphingobacteriales</taxon>
        <taxon>Sphingobacteriaceae</taxon>
        <taxon>Pedobacter</taxon>
    </lineage>
</organism>
<dbReference type="GO" id="GO:0005737">
    <property type="term" value="C:cytoplasm"/>
    <property type="evidence" value="ECO:0007669"/>
    <property type="project" value="TreeGrafter"/>
</dbReference>
<evidence type="ECO:0000313" key="5">
    <source>
        <dbReference type="EMBL" id="PYF77239.1"/>
    </source>
</evidence>
<keyword evidence="6" id="KW-1185">Reference proteome</keyword>
<feature type="repeat" description="TPR" evidence="4">
    <location>
        <begin position="25"/>
        <end position="58"/>
    </location>
</feature>
<dbReference type="InterPro" id="IPR019734">
    <property type="entry name" value="TPR_rpt"/>
</dbReference>
<dbReference type="GO" id="GO:0008168">
    <property type="term" value="F:methyltransferase activity"/>
    <property type="evidence" value="ECO:0007669"/>
    <property type="project" value="UniProtKB-KW"/>
</dbReference>
<evidence type="ECO:0000313" key="6">
    <source>
        <dbReference type="Proteomes" id="UP000248198"/>
    </source>
</evidence>
<dbReference type="InterPro" id="IPR011990">
    <property type="entry name" value="TPR-like_helical_dom_sf"/>
</dbReference>
<evidence type="ECO:0000256" key="2">
    <source>
        <dbReference type="ARBA" id="ARBA00022679"/>
    </source>
</evidence>
<dbReference type="SUPFAM" id="SSF48452">
    <property type="entry name" value="TPR-like"/>
    <property type="match status" value="1"/>
</dbReference>
<protein>
    <submittedName>
        <fullName evidence="5">Uncharacterized protein</fullName>
    </submittedName>
</protein>
<keyword evidence="4" id="KW-0802">TPR repeat</keyword>
<evidence type="ECO:0000256" key="1">
    <source>
        <dbReference type="ARBA" id="ARBA00022603"/>
    </source>
</evidence>
<keyword evidence="2" id="KW-0808">Transferase</keyword>
<accession>A0A318V058</accession>
<dbReference type="GO" id="GO:0032259">
    <property type="term" value="P:methylation"/>
    <property type="evidence" value="ECO:0007669"/>
    <property type="project" value="UniProtKB-KW"/>
</dbReference>
<dbReference type="OrthoDB" id="1551390at2"/>
<dbReference type="AlphaFoldDB" id="A0A318V058"/>
<name>A0A318V058_9SPHI</name>
<comment type="caution">
    <text evidence="5">The sequence shown here is derived from an EMBL/GenBank/DDBJ whole genome shotgun (WGS) entry which is preliminary data.</text>
</comment>
<dbReference type="PANTHER" id="PTHR46165:SF2">
    <property type="entry name" value="SET AND MYND DOMAIN-CONTAINING PROTEIN 4"/>
    <property type="match status" value="1"/>
</dbReference>
<keyword evidence="1" id="KW-0489">Methyltransferase</keyword>